<dbReference type="Proteomes" id="UP001567538">
    <property type="component" value="Unassembled WGS sequence"/>
</dbReference>
<accession>A0ABD1GT20</accession>
<dbReference type="EMBL" id="JBEAFC010000008">
    <property type="protein sequence ID" value="KAL1547237.1"/>
    <property type="molecule type" value="Genomic_DNA"/>
</dbReference>
<name>A0ABD1GT20_SALDI</name>
<protein>
    <submittedName>
        <fullName evidence="1">Uncharacterized protein</fullName>
    </submittedName>
</protein>
<evidence type="ECO:0000313" key="1">
    <source>
        <dbReference type="EMBL" id="KAL1547237.1"/>
    </source>
</evidence>
<gene>
    <name evidence="1" type="ORF">AAHA92_23739</name>
</gene>
<organism evidence="1 2">
    <name type="scientific">Salvia divinorum</name>
    <name type="common">Maria pastora</name>
    <name type="synonym">Diviner's sage</name>
    <dbReference type="NCBI Taxonomy" id="28513"/>
    <lineage>
        <taxon>Eukaryota</taxon>
        <taxon>Viridiplantae</taxon>
        <taxon>Streptophyta</taxon>
        <taxon>Embryophyta</taxon>
        <taxon>Tracheophyta</taxon>
        <taxon>Spermatophyta</taxon>
        <taxon>Magnoliopsida</taxon>
        <taxon>eudicotyledons</taxon>
        <taxon>Gunneridae</taxon>
        <taxon>Pentapetalae</taxon>
        <taxon>asterids</taxon>
        <taxon>lamiids</taxon>
        <taxon>Lamiales</taxon>
        <taxon>Lamiaceae</taxon>
        <taxon>Nepetoideae</taxon>
        <taxon>Mentheae</taxon>
        <taxon>Salviinae</taxon>
        <taxon>Salvia</taxon>
        <taxon>Salvia subgen. Calosphace</taxon>
    </lineage>
</organism>
<keyword evidence="2" id="KW-1185">Reference proteome</keyword>
<evidence type="ECO:0000313" key="2">
    <source>
        <dbReference type="Proteomes" id="UP001567538"/>
    </source>
</evidence>
<comment type="caution">
    <text evidence="1">The sequence shown here is derived from an EMBL/GenBank/DDBJ whole genome shotgun (WGS) entry which is preliminary data.</text>
</comment>
<dbReference type="AlphaFoldDB" id="A0ABD1GT20"/>
<reference evidence="1 2" key="1">
    <citation type="submission" date="2024-06" db="EMBL/GenBank/DDBJ databases">
        <title>A chromosome level genome sequence of Diviner's sage (Salvia divinorum).</title>
        <authorList>
            <person name="Ford S.A."/>
            <person name="Ro D.-K."/>
            <person name="Ness R.W."/>
            <person name="Phillips M.A."/>
        </authorList>
    </citation>
    <scope>NUCLEOTIDE SEQUENCE [LARGE SCALE GENOMIC DNA]</scope>
    <source>
        <strain evidence="1">SAF-2024a</strain>
        <tissue evidence="1">Leaf</tissue>
    </source>
</reference>
<proteinExistence type="predicted"/>
<sequence length="149" mass="17024">MKRVQMRWMIYRDVKCQHHAQVEPAVKLVTGWRIHTRILVKEDSDCRKSRQFTQVSSSVFHLNLQKRSCSRSSHCDGRAKEGLASDLICKVHDLNANLFMVGDLNLLNSSSFVGDFFARFVYVACIVCSCNHAEFIMLHVDMVVGEVCS</sequence>